<dbReference type="EMBL" id="JAROBZ020000002">
    <property type="protein sequence ID" value="MFB3169798.1"/>
    <property type="molecule type" value="Genomic_DNA"/>
</dbReference>
<name>A0ABV4YYL6_9BACI</name>
<gene>
    <name evidence="1" type="ORF">P5G62_022100</name>
</gene>
<evidence type="ECO:0000313" key="1">
    <source>
        <dbReference type="EMBL" id="MFB3169798.1"/>
    </source>
</evidence>
<organism evidence="1 2">
    <name type="scientific">Neobacillus driksii</name>
    <dbReference type="NCBI Taxonomy" id="3035913"/>
    <lineage>
        <taxon>Bacteria</taxon>
        <taxon>Bacillati</taxon>
        <taxon>Bacillota</taxon>
        <taxon>Bacilli</taxon>
        <taxon>Bacillales</taxon>
        <taxon>Bacillaceae</taxon>
        <taxon>Neobacillus</taxon>
    </lineage>
</organism>
<proteinExistence type="predicted"/>
<keyword evidence="2" id="KW-1185">Reference proteome</keyword>
<sequence>MALIISKEIVEYPINGMIAAVKTDMDILCEEGCLSSFSKFPLTKTGPG</sequence>
<accession>A0ABV4YYL6</accession>
<dbReference type="RefSeq" id="WP_306074400.1">
    <property type="nucleotide sequence ID" value="NZ_JAROBZ020000002.1"/>
</dbReference>
<protein>
    <submittedName>
        <fullName evidence="1">Uncharacterized protein</fullName>
    </submittedName>
</protein>
<reference evidence="1 2" key="1">
    <citation type="submission" date="2024-05" db="EMBL/GenBank/DDBJ databases">
        <authorList>
            <person name="Venkateswaran K."/>
        </authorList>
    </citation>
    <scope>NUCLEOTIDE SEQUENCE [LARGE SCALE GENOMIC DNA]</scope>
    <source>
        <strain evidence="1 2">179-C4-2-HS</strain>
    </source>
</reference>
<evidence type="ECO:0000313" key="2">
    <source>
        <dbReference type="Proteomes" id="UP001241748"/>
    </source>
</evidence>
<dbReference type="Proteomes" id="UP001241748">
    <property type="component" value="Unassembled WGS sequence"/>
</dbReference>
<comment type="caution">
    <text evidence="1">The sequence shown here is derived from an EMBL/GenBank/DDBJ whole genome shotgun (WGS) entry which is preliminary data.</text>
</comment>